<protein>
    <recommendedName>
        <fullName evidence="9">t-SNARE coiled-coil homology domain-containing protein</fullName>
    </recommendedName>
</protein>
<dbReference type="GO" id="GO:0031902">
    <property type="term" value="C:late endosome membrane"/>
    <property type="evidence" value="ECO:0007669"/>
    <property type="project" value="TreeGrafter"/>
</dbReference>
<comment type="caution">
    <text evidence="10">The sequence shown here is derived from an EMBL/GenBank/DDBJ whole genome shotgun (WGS) entry which is preliminary data.</text>
</comment>
<dbReference type="GO" id="GO:0005789">
    <property type="term" value="C:endoplasmic reticulum membrane"/>
    <property type="evidence" value="ECO:0007669"/>
    <property type="project" value="TreeGrafter"/>
</dbReference>
<keyword evidence="2" id="KW-0813">Transport</keyword>
<dbReference type="Gene3D" id="1.20.58.400">
    <property type="entry name" value="t-snare proteins"/>
    <property type="match status" value="1"/>
</dbReference>
<keyword evidence="3 8" id="KW-0812">Transmembrane</keyword>
<evidence type="ECO:0000256" key="8">
    <source>
        <dbReference type="SAM" id="Phobius"/>
    </source>
</evidence>
<evidence type="ECO:0000256" key="2">
    <source>
        <dbReference type="ARBA" id="ARBA00022448"/>
    </source>
</evidence>
<dbReference type="GO" id="GO:0006886">
    <property type="term" value="P:intracellular protein transport"/>
    <property type="evidence" value="ECO:0007669"/>
    <property type="project" value="InterPro"/>
</dbReference>
<keyword evidence="5 8" id="KW-1133">Transmembrane helix</keyword>
<organism evidence="10 11">
    <name type="scientific">Rhizophlyctis rosea</name>
    <dbReference type="NCBI Taxonomy" id="64517"/>
    <lineage>
        <taxon>Eukaryota</taxon>
        <taxon>Fungi</taxon>
        <taxon>Fungi incertae sedis</taxon>
        <taxon>Chytridiomycota</taxon>
        <taxon>Chytridiomycota incertae sedis</taxon>
        <taxon>Chytridiomycetes</taxon>
        <taxon>Rhizophlyctidales</taxon>
        <taxon>Rhizophlyctidaceae</taxon>
        <taxon>Rhizophlyctis</taxon>
    </lineage>
</organism>
<dbReference type="PANTHER" id="PTHR21230:SF79">
    <property type="entry name" value="T-SNARE COILED-COIL HOMOLOGY DOMAIN-CONTAINING PROTEIN"/>
    <property type="match status" value="1"/>
</dbReference>
<dbReference type="GO" id="GO:0012507">
    <property type="term" value="C:ER to Golgi transport vesicle membrane"/>
    <property type="evidence" value="ECO:0007669"/>
    <property type="project" value="TreeGrafter"/>
</dbReference>
<dbReference type="Proteomes" id="UP001212841">
    <property type="component" value="Unassembled WGS sequence"/>
</dbReference>
<feature type="transmembrane region" description="Helical" evidence="8">
    <location>
        <begin position="189"/>
        <end position="210"/>
    </location>
</feature>
<name>A0AAD5X0J8_9FUNG</name>
<dbReference type="GO" id="GO:0006906">
    <property type="term" value="P:vesicle fusion"/>
    <property type="evidence" value="ECO:0007669"/>
    <property type="project" value="TreeGrafter"/>
</dbReference>
<evidence type="ECO:0000256" key="1">
    <source>
        <dbReference type="ARBA" id="ARBA00004211"/>
    </source>
</evidence>
<dbReference type="InterPro" id="IPR038407">
    <property type="entry name" value="v-SNARE_N_sf"/>
</dbReference>
<evidence type="ECO:0000256" key="3">
    <source>
        <dbReference type="ARBA" id="ARBA00022692"/>
    </source>
</evidence>
<dbReference type="CDD" id="cd15861">
    <property type="entry name" value="SNARE_SNAP25N_23N_29N_SEC9N"/>
    <property type="match status" value="1"/>
</dbReference>
<evidence type="ECO:0000256" key="6">
    <source>
        <dbReference type="ARBA" id="ARBA00023054"/>
    </source>
</evidence>
<proteinExistence type="predicted"/>
<evidence type="ECO:0000256" key="7">
    <source>
        <dbReference type="ARBA" id="ARBA00023136"/>
    </source>
</evidence>
<dbReference type="Pfam" id="PF05008">
    <property type="entry name" value="V-SNARE"/>
    <property type="match status" value="1"/>
</dbReference>
<dbReference type="AlphaFoldDB" id="A0AAD5X0J8"/>
<dbReference type="Gene3D" id="1.20.5.110">
    <property type="match status" value="1"/>
</dbReference>
<dbReference type="GO" id="GO:0031201">
    <property type="term" value="C:SNARE complex"/>
    <property type="evidence" value="ECO:0007669"/>
    <property type="project" value="InterPro"/>
</dbReference>
<dbReference type="SMART" id="SM00397">
    <property type="entry name" value="t_SNARE"/>
    <property type="match status" value="1"/>
</dbReference>
<evidence type="ECO:0000256" key="5">
    <source>
        <dbReference type="ARBA" id="ARBA00022989"/>
    </source>
</evidence>
<feature type="domain" description="T-SNARE coiled-coil homology" evidence="9">
    <location>
        <begin position="118"/>
        <end position="180"/>
    </location>
</feature>
<dbReference type="GO" id="GO:0005484">
    <property type="term" value="F:SNAP receptor activity"/>
    <property type="evidence" value="ECO:0007669"/>
    <property type="project" value="InterPro"/>
</dbReference>
<evidence type="ECO:0000313" key="10">
    <source>
        <dbReference type="EMBL" id="KAJ3049744.1"/>
    </source>
</evidence>
<keyword evidence="4" id="KW-0653">Protein transport</keyword>
<keyword evidence="11" id="KW-1185">Reference proteome</keyword>
<evidence type="ECO:0000256" key="4">
    <source>
        <dbReference type="ARBA" id="ARBA00022927"/>
    </source>
</evidence>
<comment type="subcellular location">
    <subcellularLocation>
        <location evidence="1">Membrane</location>
        <topology evidence="1">Single-pass type IV membrane protein</topology>
    </subcellularLocation>
</comment>
<evidence type="ECO:0000313" key="11">
    <source>
        <dbReference type="Proteomes" id="UP001212841"/>
    </source>
</evidence>
<sequence>MSEIEDYDEQMTEILEQISGVLEKELPKLRGQERVEKCSYLKNRLTRATVILKSLRRELEDLSPDEVPKWSLKAGEYEKQIAKLNQDVNWAETSAERDDIKRKVVDDMSAKEMTTAAIQIQEQTQQSAFRARQLVEETIEMGMAVNQELKKQGEQITSIGENVETIESNLKRADKQMRVIMRRLATDKIFIFFIFLIVLLIIAAIVLVALRQKCIIHIGSELPKCAATGAGTAGPTVAEGAPVGA</sequence>
<dbReference type="InterPro" id="IPR000727">
    <property type="entry name" value="T_SNARE_dom"/>
</dbReference>
<dbReference type="SUPFAM" id="SSF58038">
    <property type="entry name" value="SNARE fusion complex"/>
    <property type="match status" value="1"/>
</dbReference>
<dbReference type="InterPro" id="IPR044766">
    <property type="entry name" value="NPSN/SNAP25-like_N_SNARE"/>
</dbReference>
<dbReference type="GO" id="GO:0000149">
    <property type="term" value="F:SNARE binding"/>
    <property type="evidence" value="ECO:0007669"/>
    <property type="project" value="TreeGrafter"/>
</dbReference>
<dbReference type="Pfam" id="PF12352">
    <property type="entry name" value="V-SNARE_C"/>
    <property type="match status" value="1"/>
</dbReference>
<gene>
    <name evidence="10" type="ORF">HK097_009302</name>
</gene>
<dbReference type="PROSITE" id="PS50192">
    <property type="entry name" value="T_SNARE"/>
    <property type="match status" value="1"/>
</dbReference>
<reference evidence="10" key="1">
    <citation type="submission" date="2020-05" db="EMBL/GenBank/DDBJ databases">
        <title>Phylogenomic resolution of chytrid fungi.</title>
        <authorList>
            <person name="Stajich J.E."/>
            <person name="Amses K."/>
            <person name="Simmons R."/>
            <person name="Seto K."/>
            <person name="Myers J."/>
            <person name="Bonds A."/>
            <person name="Quandt C.A."/>
            <person name="Barry K."/>
            <person name="Liu P."/>
            <person name="Grigoriev I."/>
            <person name="Longcore J.E."/>
            <person name="James T.Y."/>
        </authorList>
    </citation>
    <scope>NUCLEOTIDE SEQUENCE</scope>
    <source>
        <strain evidence="10">JEL0318</strain>
    </source>
</reference>
<dbReference type="InterPro" id="IPR007705">
    <property type="entry name" value="Vesicle_trsprt_v-SNARE_N"/>
</dbReference>
<evidence type="ECO:0000259" key="9">
    <source>
        <dbReference type="PROSITE" id="PS50192"/>
    </source>
</evidence>
<dbReference type="GO" id="GO:0005794">
    <property type="term" value="C:Golgi apparatus"/>
    <property type="evidence" value="ECO:0007669"/>
    <property type="project" value="TreeGrafter"/>
</dbReference>
<keyword evidence="6" id="KW-0175">Coiled coil</keyword>
<accession>A0AAD5X0J8</accession>
<dbReference type="PANTHER" id="PTHR21230">
    <property type="entry name" value="VESICLE TRANSPORT V-SNARE PROTEIN VTI1-RELATED"/>
    <property type="match status" value="1"/>
</dbReference>
<dbReference type="EMBL" id="JADGJD010000601">
    <property type="protein sequence ID" value="KAJ3049744.1"/>
    <property type="molecule type" value="Genomic_DNA"/>
</dbReference>
<keyword evidence="7 8" id="KW-0472">Membrane</keyword>